<keyword evidence="2" id="KW-1185">Reference proteome</keyword>
<dbReference type="AlphaFoldDB" id="A0A0A0LHC1"/>
<accession>A0A0A0LHC1</accession>
<organism evidence="1 2">
    <name type="scientific">Cucumis sativus</name>
    <name type="common">Cucumber</name>
    <dbReference type="NCBI Taxonomy" id="3659"/>
    <lineage>
        <taxon>Eukaryota</taxon>
        <taxon>Viridiplantae</taxon>
        <taxon>Streptophyta</taxon>
        <taxon>Embryophyta</taxon>
        <taxon>Tracheophyta</taxon>
        <taxon>Spermatophyta</taxon>
        <taxon>Magnoliopsida</taxon>
        <taxon>eudicotyledons</taxon>
        <taxon>Gunneridae</taxon>
        <taxon>Pentapetalae</taxon>
        <taxon>rosids</taxon>
        <taxon>fabids</taxon>
        <taxon>Cucurbitales</taxon>
        <taxon>Cucurbitaceae</taxon>
        <taxon>Benincaseae</taxon>
        <taxon>Cucumis</taxon>
    </lineage>
</organism>
<reference evidence="1 2" key="1">
    <citation type="journal article" date="2009" name="Nat. Genet.">
        <title>The genome of the cucumber, Cucumis sativus L.</title>
        <authorList>
            <person name="Huang S."/>
            <person name="Li R."/>
            <person name="Zhang Z."/>
            <person name="Li L."/>
            <person name="Gu X."/>
            <person name="Fan W."/>
            <person name="Lucas W.J."/>
            <person name="Wang X."/>
            <person name="Xie B."/>
            <person name="Ni P."/>
            <person name="Ren Y."/>
            <person name="Zhu H."/>
            <person name="Li J."/>
            <person name="Lin K."/>
            <person name="Jin W."/>
            <person name="Fei Z."/>
            <person name="Li G."/>
            <person name="Staub J."/>
            <person name="Kilian A."/>
            <person name="van der Vossen E.A."/>
            <person name="Wu Y."/>
            <person name="Guo J."/>
            <person name="He J."/>
            <person name="Jia Z."/>
            <person name="Ren Y."/>
            <person name="Tian G."/>
            <person name="Lu Y."/>
            <person name="Ruan J."/>
            <person name="Qian W."/>
            <person name="Wang M."/>
            <person name="Huang Q."/>
            <person name="Li B."/>
            <person name="Xuan Z."/>
            <person name="Cao J."/>
            <person name="Asan"/>
            <person name="Wu Z."/>
            <person name="Zhang J."/>
            <person name="Cai Q."/>
            <person name="Bai Y."/>
            <person name="Zhao B."/>
            <person name="Han Y."/>
            <person name="Li Y."/>
            <person name="Li X."/>
            <person name="Wang S."/>
            <person name="Shi Q."/>
            <person name="Liu S."/>
            <person name="Cho W.K."/>
            <person name="Kim J.Y."/>
            <person name="Xu Y."/>
            <person name="Heller-Uszynska K."/>
            <person name="Miao H."/>
            <person name="Cheng Z."/>
            <person name="Zhang S."/>
            <person name="Wu J."/>
            <person name="Yang Y."/>
            <person name="Kang H."/>
            <person name="Li M."/>
            <person name="Liang H."/>
            <person name="Ren X."/>
            <person name="Shi Z."/>
            <person name="Wen M."/>
            <person name="Jian M."/>
            <person name="Yang H."/>
            <person name="Zhang G."/>
            <person name="Yang Z."/>
            <person name="Chen R."/>
            <person name="Liu S."/>
            <person name="Li J."/>
            <person name="Ma L."/>
            <person name="Liu H."/>
            <person name="Zhou Y."/>
            <person name="Zhao J."/>
            <person name="Fang X."/>
            <person name="Li G."/>
            <person name="Fang L."/>
            <person name="Li Y."/>
            <person name="Liu D."/>
            <person name="Zheng H."/>
            <person name="Zhang Y."/>
            <person name="Qin N."/>
            <person name="Li Z."/>
            <person name="Yang G."/>
            <person name="Yang S."/>
            <person name="Bolund L."/>
            <person name="Kristiansen K."/>
            <person name="Zheng H."/>
            <person name="Li S."/>
            <person name="Zhang X."/>
            <person name="Yang H."/>
            <person name="Wang J."/>
            <person name="Sun R."/>
            <person name="Zhang B."/>
            <person name="Jiang S."/>
            <person name="Wang J."/>
            <person name="Du Y."/>
            <person name="Li S."/>
        </authorList>
    </citation>
    <scope>NUCLEOTIDE SEQUENCE [LARGE SCALE GENOMIC DNA]</scope>
    <source>
        <strain evidence="2">cv. 9930</strain>
    </source>
</reference>
<reference evidence="1 2" key="3">
    <citation type="journal article" date="2010" name="BMC Genomics">
        <title>Transcriptome sequencing and comparative analysis of cucumber flowers with different sex types.</title>
        <authorList>
            <person name="Guo S."/>
            <person name="Zheng Y."/>
            <person name="Joung J.G."/>
            <person name="Liu S."/>
            <person name="Zhang Z."/>
            <person name="Crasta O.R."/>
            <person name="Sobral B.W."/>
            <person name="Xu Y."/>
            <person name="Huang S."/>
            <person name="Fei Z."/>
        </authorList>
    </citation>
    <scope>NUCLEOTIDE SEQUENCE [LARGE SCALE GENOMIC DNA]</scope>
    <source>
        <strain evidence="2">cv. 9930</strain>
    </source>
</reference>
<dbReference type="Proteomes" id="UP000029981">
    <property type="component" value="Chromosome 3"/>
</dbReference>
<dbReference type="Gramene" id="KGN60122">
    <property type="protein sequence ID" value="KGN60122"/>
    <property type="gene ID" value="Csa_3G878920"/>
</dbReference>
<dbReference type="EMBL" id="CM002924">
    <property type="protein sequence ID" value="KGN60122.1"/>
    <property type="molecule type" value="Genomic_DNA"/>
</dbReference>
<name>A0A0A0LHC1_CUCSA</name>
<reference evidence="1 2" key="4">
    <citation type="journal article" date="2011" name="BMC Genomics">
        <title>RNA-Seq improves annotation of protein-coding genes in the cucumber genome.</title>
        <authorList>
            <person name="Li Z."/>
            <person name="Zhang Z."/>
            <person name="Yan P."/>
            <person name="Huang S."/>
            <person name="Fei Z."/>
            <person name="Lin K."/>
        </authorList>
    </citation>
    <scope>NUCLEOTIDE SEQUENCE [LARGE SCALE GENOMIC DNA]</scope>
    <source>
        <strain evidence="2">cv. 9930</strain>
    </source>
</reference>
<proteinExistence type="predicted"/>
<protein>
    <submittedName>
        <fullName evidence="1">Uncharacterized protein</fullName>
    </submittedName>
</protein>
<sequence length="125" mass="14082">MDLDYIDVHEQLMSIATFDSVLASTTLYCVSTRPNNNNLEEEVKSNGLAFCSTFKCIIQSQVQNEFLQSLHSIYKCPLKTLNPQNKVCLSPRQTSAHACETGPYIRVSPKILMEKLCSASHFLYS</sequence>
<gene>
    <name evidence="1" type="ORF">Csa_3G878920</name>
</gene>
<evidence type="ECO:0000313" key="2">
    <source>
        <dbReference type="Proteomes" id="UP000029981"/>
    </source>
</evidence>
<reference evidence="1 2" key="2">
    <citation type="journal article" date="2009" name="PLoS ONE">
        <title>An integrated genetic and cytogenetic map of the cucumber genome.</title>
        <authorList>
            <person name="Ren Y."/>
            <person name="Zhang Z."/>
            <person name="Liu J."/>
            <person name="Staub J.E."/>
            <person name="Han Y."/>
            <person name="Cheng Z."/>
            <person name="Li X."/>
            <person name="Lu J."/>
            <person name="Miao H."/>
            <person name="Kang H."/>
            <person name="Xie B."/>
            <person name="Gu X."/>
            <person name="Wang X."/>
            <person name="Du Y."/>
            <person name="Jin W."/>
            <person name="Huang S."/>
        </authorList>
    </citation>
    <scope>NUCLEOTIDE SEQUENCE [LARGE SCALE GENOMIC DNA]</scope>
    <source>
        <strain evidence="2">cv. 9930</strain>
    </source>
</reference>
<evidence type="ECO:0000313" key="1">
    <source>
        <dbReference type="EMBL" id="KGN60122.1"/>
    </source>
</evidence>